<dbReference type="EMBL" id="MU394351">
    <property type="protein sequence ID" value="KAI6083506.1"/>
    <property type="molecule type" value="Genomic_DNA"/>
</dbReference>
<keyword evidence="2" id="KW-1185">Reference proteome</keyword>
<proteinExistence type="predicted"/>
<gene>
    <name evidence="1" type="ORF">F4821DRAFT_192044</name>
</gene>
<name>A0ACC0CSN1_9PEZI</name>
<reference evidence="1 2" key="1">
    <citation type="journal article" date="2022" name="New Phytol.">
        <title>Ecological generalism drives hyperdiversity of secondary metabolite gene clusters in xylarialean endophytes.</title>
        <authorList>
            <person name="Franco M.E.E."/>
            <person name="Wisecaver J.H."/>
            <person name="Arnold A.E."/>
            <person name="Ju Y.M."/>
            <person name="Slot J.C."/>
            <person name="Ahrendt S."/>
            <person name="Moore L.P."/>
            <person name="Eastman K.E."/>
            <person name="Scott K."/>
            <person name="Konkel Z."/>
            <person name="Mondo S.J."/>
            <person name="Kuo A."/>
            <person name="Hayes R.D."/>
            <person name="Haridas S."/>
            <person name="Andreopoulos B."/>
            <person name="Riley R."/>
            <person name="LaButti K."/>
            <person name="Pangilinan J."/>
            <person name="Lipzen A."/>
            <person name="Amirebrahimi M."/>
            <person name="Yan J."/>
            <person name="Adam C."/>
            <person name="Keymanesh K."/>
            <person name="Ng V."/>
            <person name="Louie K."/>
            <person name="Northen T."/>
            <person name="Drula E."/>
            <person name="Henrissat B."/>
            <person name="Hsieh H.M."/>
            <person name="Youens-Clark K."/>
            <person name="Lutzoni F."/>
            <person name="Miadlikowska J."/>
            <person name="Eastwood D.C."/>
            <person name="Hamelin R.C."/>
            <person name="Grigoriev I.V."/>
            <person name="U'Ren J.M."/>
        </authorList>
    </citation>
    <scope>NUCLEOTIDE SEQUENCE [LARGE SCALE GENOMIC DNA]</scope>
    <source>
        <strain evidence="1 2">ER1909</strain>
    </source>
</reference>
<dbReference type="Proteomes" id="UP001497680">
    <property type="component" value="Unassembled WGS sequence"/>
</dbReference>
<sequence length="329" mass="36162">MDLDLLAACEGLAANVHDEDDNSDLAADVERWMNLFGLGATEAEREIGEWRSSIGRNSLGSEAWESIKDRLEVKGFDKESYEYALATQRLPTTPGSAQADACRNSKSKYLLKLEGLLSDIKAVQAIGGLSRLPTKYHGAEDGGGDVEFCIVDAAAKQSIQQGLLDQGTNFRPTFIRIGYAEKDLSPICRHPTLGLDSTMPQHRLQNKTATPAQNEYPVWYFFYGTLADTDILARVLQRDEISADELQAAQVRGGRLTTWAGKYRAMVHADPQTPPVSGSAYLVKTREEEDALRFYETERYAVVRCRIQLSAGGLGGSEGIDGLTFLFLG</sequence>
<organism evidence="1 2">
    <name type="scientific">Hypoxylon rubiginosum</name>
    <dbReference type="NCBI Taxonomy" id="110542"/>
    <lineage>
        <taxon>Eukaryota</taxon>
        <taxon>Fungi</taxon>
        <taxon>Dikarya</taxon>
        <taxon>Ascomycota</taxon>
        <taxon>Pezizomycotina</taxon>
        <taxon>Sordariomycetes</taxon>
        <taxon>Xylariomycetidae</taxon>
        <taxon>Xylariales</taxon>
        <taxon>Hypoxylaceae</taxon>
        <taxon>Hypoxylon</taxon>
    </lineage>
</organism>
<protein>
    <submittedName>
        <fullName evidence="1">Uncharacterized protein</fullName>
    </submittedName>
</protein>
<evidence type="ECO:0000313" key="2">
    <source>
        <dbReference type="Proteomes" id="UP001497680"/>
    </source>
</evidence>
<accession>A0ACC0CSN1</accession>
<evidence type="ECO:0000313" key="1">
    <source>
        <dbReference type="EMBL" id="KAI6083506.1"/>
    </source>
</evidence>
<comment type="caution">
    <text evidence="1">The sequence shown here is derived from an EMBL/GenBank/DDBJ whole genome shotgun (WGS) entry which is preliminary data.</text>
</comment>